<name>A0AAE0M1Z3_9PEZI</name>
<keyword evidence="2 8" id="KW-0121">Carboxypeptidase</keyword>
<dbReference type="Pfam" id="PF00450">
    <property type="entry name" value="Peptidase_S10"/>
    <property type="match status" value="1"/>
</dbReference>
<gene>
    <name evidence="8" type="ORF">B0H66DRAFT_560532</name>
</gene>
<dbReference type="EMBL" id="JAUEDM010000005">
    <property type="protein sequence ID" value="KAK3316157.1"/>
    <property type="molecule type" value="Genomic_DNA"/>
</dbReference>
<keyword evidence="9" id="KW-1185">Reference proteome</keyword>
<dbReference type="GO" id="GO:0000324">
    <property type="term" value="C:fungal-type vacuole"/>
    <property type="evidence" value="ECO:0007669"/>
    <property type="project" value="TreeGrafter"/>
</dbReference>
<dbReference type="SUPFAM" id="SSF53474">
    <property type="entry name" value="alpha/beta-Hydrolases"/>
    <property type="match status" value="1"/>
</dbReference>
<evidence type="ECO:0000313" key="9">
    <source>
        <dbReference type="Proteomes" id="UP001283341"/>
    </source>
</evidence>
<dbReference type="PANTHER" id="PTHR11802">
    <property type="entry name" value="SERINE PROTEASE FAMILY S10 SERINE CARBOXYPEPTIDASE"/>
    <property type="match status" value="1"/>
</dbReference>
<keyword evidence="4" id="KW-0378">Hydrolase</keyword>
<dbReference type="PROSITE" id="PS00560">
    <property type="entry name" value="CARBOXYPEPT_SER_HIS"/>
    <property type="match status" value="1"/>
</dbReference>
<dbReference type="GO" id="GO:0004185">
    <property type="term" value="F:serine-type carboxypeptidase activity"/>
    <property type="evidence" value="ECO:0007669"/>
    <property type="project" value="InterPro"/>
</dbReference>
<dbReference type="GO" id="GO:0006508">
    <property type="term" value="P:proteolysis"/>
    <property type="evidence" value="ECO:0007669"/>
    <property type="project" value="UniProtKB-KW"/>
</dbReference>
<reference evidence="8" key="1">
    <citation type="journal article" date="2023" name="Mol. Phylogenet. Evol.">
        <title>Genome-scale phylogeny and comparative genomics of the fungal order Sordariales.</title>
        <authorList>
            <person name="Hensen N."/>
            <person name="Bonometti L."/>
            <person name="Westerberg I."/>
            <person name="Brannstrom I.O."/>
            <person name="Guillou S."/>
            <person name="Cros-Aarteil S."/>
            <person name="Calhoun S."/>
            <person name="Haridas S."/>
            <person name="Kuo A."/>
            <person name="Mondo S."/>
            <person name="Pangilinan J."/>
            <person name="Riley R."/>
            <person name="LaButti K."/>
            <person name="Andreopoulos B."/>
            <person name="Lipzen A."/>
            <person name="Chen C."/>
            <person name="Yan M."/>
            <person name="Daum C."/>
            <person name="Ng V."/>
            <person name="Clum A."/>
            <person name="Steindorff A."/>
            <person name="Ohm R.A."/>
            <person name="Martin F."/>
            <person name="Silar P."/>
            <person name="Natvig D.O."/>
            <person name="Lalanne C."/>
            <person name="Gautier V."/>
            <person name="Ament-Velasquez S.L."/>
            <person name="Kruys A."/>
            <person name="Hutchinson M.I."/>
            <person name="Powell A.J."/>
            <person name="Barry K."/>
            <person name="Miller A.N."/>
            <person name="Grigoriev I.V."/>
            <person name="Debuchy R."/>
            <person name="Gladieux P."/>
            <person name="Hiltunen Thoren M."/>
            <person name="Johannesson H."/>
        </authorList>
    </citation>
    <scope>NUCLEOTIDE SEQUENCE</scope>
    <source>
        <strain evidence="8">CBS 118394</strain>
    </source>
</reference>
<dbReference type="InterPro" id="IPR001563">
    <property type="entry name" value="Peptidase_S10"/>
</dbReference>
<keyword evidence="7" id="KW-0732">Signal</keyword>
<dbReference type="PANTHER" id="PTHR11802:SF404">
    <property type="entry name" value="CARBOXYPEPTIDASE"/>
    <property type="match status" value="1"/>
</dbReference>
<proteinExistence type="inferred from homology"/>
<dbReference type="Proteomes" id="UP001283341">
    <property type="component" value="Unassembled WGS sequence"/>
</dbReference>
<comment type="caution">
    <text evidence="8">The sequence shown here is derived from an EMBL/GenBank/DDBJ whole genome shotgun (WGS) entry which is preliminary data.</text>
</comment>
<comment type="similarity">
    <text evidence="1">Belongs to the peptidase S10 family.</text>
</comment>
<dbReference type="AlphaFoldDB" id="A0AAE0M1Z3"/>
<dbReference type="InterPro" id="IPR029058">
    <property type="entry name" value="AB_hydrolase_fold"/>
</dbReference>
<evidence type="ECO:0000256" key="5">
    <source>
        <dbReference type="ARBA" id="ARBA00023180"/>
    </source>
</evidence>
<evidence type="ECO:0000256" key="4">
    <source>
        <dbReference type="ARBA" id="ARBA00022801"/>
    </source>
</evidence>
<feature type="signal peptide" evidence="7">
    <location>
        <begin position="1"/>
        <end position="20"/>
    </location>
</feature>
<keyword evidence="5" id="KW-0325">Glycoprotein</keyword>
<accession>A0AAE0M1Z3</accession>
<evidence type="ECO:0000256" key="2">
    <source>
        <dbReference type="ARBA" id="ARBA00022645"/>
    </source>
</evidence>
<dbReference type="Gene3D" id="3.40.50.1820">
    <property type="entry name" value="alpha/beta hydrolase"/>
    <property type="match status" value="1"/>
</dbReference>
<feature type="chain" id="PRO_5042177091" evidence="7">
    <location>
        <begin position="21"/>
        <end position="675"/>
    </location>
</feature>
<dbReference type="InterPro" id="IPR033124">
    <property type="entry name" value="Ser_caboxypep_his_AS"/>
</dbReference>
<evidence type="ECO:0000313" key="8">
    <source>
        <dbReference type="EMBL" id="KAK3316157.1"/>
    </source>
</evidence>
<evidence type="ECO:0000256" key="3">
    <source>
        <dbReference type="ARBA" id="ARBA00022670"/>
    </source>
</evidence>
<sequence>MLLSPGSLVLVAFLSHNGLAQFASPGGLNLTTISSPVDPGIKISYKEPKGACKTAFDSQQQYTGWVSVPGEFPTNIFFWFVAGREPTSALTIWLNGGPGSSSMFGFFTEAGPCEVVERGADRLETAARDWGWDRASNMLFIDQPNQVGFSYDTPTNGSVNLLNGEAITSPQPLPHDRTPPTFLNGTFSSLNSSNTANTTAIAAVAIWHMLQGFLSTFPQYNPPDNGSLGVNLFAESYGGKYGPIFFETWEEQNMKRQNGSLANSTLNINLAALGIVNGCIDDAIQAPFYTTMMVNNTYGLHLMSSIRASLANATFYQPGGCQELIASCRNETAVLDPESSGNVDNVNAICQQATGACNELLQPYGETGRSYYDIAHQTPDSFPPSFYIDYLNTHSVQSAIGSPVNYTDDSMAVYTAFLSTGDWQREPVIPKIATLLARGVRIGLVYGDRDYICNWLGGEAVSLAVASAAGGAYPALFPAAGYAPIIVNESYIGGVVRQFGNLSFSRIYQAGHFVPAYQPETAFQVFARIILGTSVSTGEVIDLTDYSTTGDMFAGASSQSLPPSPTATCHVRAMMSSCPSDALQSILNNEGVIINGVWYPASSDWPGATATSSAAGSDGGPTDGPGTPTEPLTGLFTATSTPDSDNAAIPRAAGGRTAAVMTGLFCLLASLLAIV</sequence>
<evidence type="ECO:0000256" key="1">
    <source>
        <dbReference type="ARBA" id="ARBA00009431"/>
    </source>
</evidence>
<dbReference type="PRINTS" id="PR00724">
    <property type="entry name" value="CRBOXYPTASEC"/>
</dbReference>
<organism evidence="8 9">
    <name type="scientific">Apodospora peruviana</name>
    <dbReference type="NCBI Taxonomy" id="516989"/>
    <lineage>
        <taxon>Eukaryota</taxon>
        <taxon>Fungi</taxon>
        <taxon>Dikarya</taxon>
        <taxon>Ascomycota</taxon>
        <taxon>Pezizomycotina</taxon>
        <taxon>Sordariomycetes</taxon>
        <taxon>Sordariomycetidae</taxon>
        <taxon>Sordariales</taxon>
        <taxon>Lasiosphaeriaceae</taxon>
        <taxon>Apodospora</taxon>
    </lineage>
</organism>
<protein>
    <submittedName>
        <fullName evidence="8">Serine carboxypeptidase</fullName>
    </submittedName>
</protein>
<reference evidence="8" key="2">
    <citation type="submission" date="2023-06" db="EMBL/GenBank/DDBJ databases">
        <authorList>
            <consortium name="Lawrence Berkeley National Laboratory"/>
            <person name="Haridas S."/>
            <person name="Hensen N."/>
            <person name="Bonometti L."/>
            <person name="Westerberg I."/>
            <person name="Brannstrom I.O."/>
            <person name="Guillou S."/>
            <person name="Cros-Aarteil S."/>
            <person name="Calhoun S."/>
            <person name="Kuo A."/>
            <person name="Mondo S."/>
            <person name="Pangilinan J."/>
            <person name="Riley R."/>
            <person name="Labutti K."/>
            <person name="Andreopoulos B."/>
            <person name="Lipzen A."/>
            <person name="Chen C."/>
            <person name="Yanf M."/>
            <person name="Daum C."/>
            <person name="Ng V."/>
            <person name="Clum A."/>
            <person name="Steindorff A."/>
            <person name="Ohm R."/>
            <person name="Martin F."/>
            <person name="Silar P."/>
            <person name="Natvig D."/>
            <person name="Lalanne C."/>
            <person name="Gautier V."/>
            <person name="Ament-Velasquez S.L."/>
            <person name="Kruys A."/>
            <person name="Hutchinson M.I."/>
            <person name="Powell A.J."/>
            <person name="Barry K."/>
            <person name="Miller A.N."/>
            <person name="Grigoriev I.V."/>
            <person name="Debuchy R."/>
            <person name="Gladieux P."/>
            <person name="Thoren M.H."/>
            <person name="Johannesson H."/>
        </authorList>
    </citation>
    <scope>NUCLEOTIDE SEQUENCE</scope>
    <source>
        <strain evidence="8">CBS 118394</strain>
    </source>
</reference>
<feature type="region of interest" description="Disordered" evidence="6">
    <location>
        <begin position="609"/>
        <end position="647"/>
    </location>
</feature>
<evidence type="ECO:0000256" key="7">
    <source>
        <dbReference type="SAM" id="SignalP"/>
    </source>
</evidence>
<keyword evidence="3" id="KW-0645">Protease</keyword>
<evidence type="ECO:0000256" key="6">
    <source>
        <dbReference type="SAM" id="MobiDB-lite"/>
    </source>
</evidence>